<protein>
    <submittedName>
        <fullName evidence="2">DSBA oxidoreductase</fullName>
    </submittedName>
</protein>
<dbReference type="CDD" id="cd03024">
    <property type="entry name" value="DsbA_FrnE"/>
    <property type="match status" value="1"/>
</dbReference>
<dbReference type="InterPro" id="IPR001853">
    <property type="entry name" value="DSBA-like_thioredoxin_dom"/>
</dbReference>
<organism evidence="2 3">
    <name type="scientific">Pseudorhodoferax aquiterrae</name>
    <dbReference type="NCBI Taxonomy" id="747304"/>
    <lineage>
        <taxon>Bacteria</taxon>
        <taxon>Pseudomonadati</taxon>
        <taxon>Pseudomonadota</taxon>
        <taxon>Betaproteobacteria</taxon>
        <taxon>Burkholderiales</taxon>
        <taxon>Comamonadaceae</taxon>
    </lineage>
</organism>
<dbReference type="Proteomes" id="UP000626210">
    <property type="component" value="Unassembled WGS sequence"/>
</dbReference>
<proteinExistence type="predicted"/>
<evidence type="ECO:0000313" key="3">
    <source>
        <dbReference type="Proteomes" id="UP000626210"/>
    </source>
</evidence>
<evidence type="ECO:0000259" key="1">
    <source>
        <dbReference type="Pfam" id="PF01323"/>
    </source>
</evidence>
<keyword evidence="3" id="KW-1185">Reference proteome</keyword>
<dbReference type="EMBL" id="BMYK01000006">
    <property type="protein sequence ID" value="GHC81986.1"/>
    <property type="molecule type" value="Genomic_DNA"/>
</dbReference>
<dbReference type="RefSeq" id="WP_189687261.1">
    <property type="nucleotide sequence ID" value="NZ_BMYK01000006.1"/>
</dbReference>
<evidence type="ECO:0000313" key="2">
    <source>
        <dbReference type="EMBL" id="GHC81986.1"/>
    </source>
</evidence>
<dbReference type="PANTHER" id="PTHR13887:SF41">
    <property type="entry name" value="THIOREDOXIN SUPERFAMILY PROTEIN"/>
    <property type="match status" value="1"/>
</dbReference>
<sequence>MSATLQIDIVSDVVCPWCYIGKRRLEAALASPEAAGLPSVRITWHPFQLNPDLPAEGIARKAYLEEKFGGAERATAIYERVRAAGRTAGLELHIDGITRQPNTRLAHALIDFAQRSGADASDVKERLLRAYFIENRFIGDAEVLAAIAAEAGLDAGAARAHLDNPEALAVIDEADRQARQMGVSGVPFFIFNRKLAVSGAQEPATLVGAMRQAAAAA</sequence>
<feature type="domain" description="DSBA-like thioredoxin" evidence="1">
    <location>
        <begin position="6"/>
        <end position="210"/>
    </location>
</feature>
<comment type="caution">
    <text evidence="2">The sequence shown here is derived from an EMBL/GenBank/DDBJ whole genome shotgun (WGS) entry which is preliminary data.</text>
</comment>
<dbReference type="InterPro" id="IPR036249">
    <property type="entry name" value="Thioredoxin-like_sf"/>
</dbReference>
<gene>
    <name evidence="2" type="ORF">GCM10007320_24810</name>
</gene>
<reference evidence="3" key="1">
    <citation type="journal article" date="2019" name="Int. J. Syst. Evol. Microbiol.">
        <title>The Global Catalogue of Microorganisms (GCM) 10K type strain sequencing project: providing services to taxonomists for standard genome sequencing and annotation.</title>
        <authorList>
            <consortium name="The Broad Institute Genomics Platform"/>
            <consortium name="The Broad Institute Genome Sequencing Center for Infectious Disease"/>
            <person name="Wu L."/>
            <person name="Ma J."/>
        </authorList>
    </citation>
    <scope>NUCLEOTIDE SEQUENCE [LARGE SCALE GENOMIC DNA]</scope>
    <source>
        <strain evidence="3">KCTC 23314</strain>
    </source>
</reference>
<dbReference type="PANTHER" id="PTHR13887">
    <property type="entry name" value="GLUTATHIONE S-TRANSFERASE KAPPA"/>
    <property type="match status" value="1"/>
</dbReference>
<dbReference type="Pfam" id="PF01323">
    <property type="entry name" value="DSBA"/>
    <property type="match status" value="1"/>
</dbReference>
<dbReference type="SUPFAM" id="SSF52833">
    <property type="entry name" value="Thioredoxin-like"/>
    <property type="match status" value="1"/>
</dbReference>
<accession>A0ABQ3G2S0</accession>
<name>A0ABQ3G2S0_9BURK</name>
<dbReference type="Gene3D" id="3.40.30.10">
    <property type="entry name" value="Glutaredoxin"/>
    <property type="match status" value="1"/>
</dbReference>